<feature type="compositionally biased region" description="Polar residues" evidence="3">
    <location>
        <begin position="203"/>
        <end position="214"/>
    </location>
</feature>
<dbReference type="GO" id="GO:0005525">
    <property type="term" value="F:GTP binding"/>
    <property type="evidence" value="ECO:0007669"/>
    <property type="project" value="UniProtKB-KW"/>
</dbReference>
<dbReference type="SUPFAM" id="SSF81606">
    <property type="entry name" value="PP2C-like"/>
    <property type="match status" value="1"/>
</dbReference>
<feature type="region of interest" description="Disordered" evidence="3">
    <location>
        <begin position="192"/>
        <end position="214"/>
    </location>
</feature>
<dbReference type="Proteomes" id="UP000886520">
    <property type="component" value="Chromosome 14"/>
</dbReference>
<feature type="domain" description="PPM-type phosphatase" evidence="4">
    <location>
        <begin position="221"/>
        <end position="535"/>
    </location>
</feature>
<keyword evidence="6" id="KW-1185">Reference proteome</keyword>
<dbReference type="AlphaFoldDB" id="A0A9D4ZCC8"/>
<accession>A0A9D4ZCC8</accession>
<reference evidence="5" key="1">
    <citation type="submission" date="2021-01" db="EMBL/GenBank/DDBJ databases">
        <title>Adiantum capillus-veneris genome.</title>
        <authorList>
            <person name="Fang Y."/>
            <person name="Liao Q."/>
        </authorList>
    </citation>
    <scope>NUCLEOTIDE SEQUENCE</scope>
    <source>
        <strain evidence="5">H3</strain>
        <tissue evidence="5">Leaf</tissue>
    </source>
</reference>
<comment type="caution">
    <text evidence="5">The sequence shown here is derived from an EMBL/GenBank/DDBJ whole genome shotgun (WGS) entry which is preliminary data.</text>
</comment>
<evidence type="ECO:0000256" key="3">
    <source>
        <dbReference type="SAM" id="MobiDB-lite"/>
    </source>
</evidence>
<protein>
    <recommendedName>
        <fullName evidence="4">PPM-type phosphatase domain-containing protein</fullName>
    </recommendedName>
</protein>
<dbReference type="Gene3D" id="2.40.30.10">
    <property type="entry name" value="Translation factors"/>
    <property type="match status" value="1"/>
</dbReference>
<evidence type="ECO:0000313" key="6">
    <source>
        <dbReference type="Proteomes" id="UP000886520"/>
    </source>
</evidence>
<evidence type="ECO:0000256" key="1">
    <source>
        <dbReference type="ARBA" id="ARBA00022741"/>
    </source>
</evidence>
<keyword evidence="2" id="KW-0342">GTP-binding</keyword>
<dbReference type="SMART" id="SM00332">
    <property type="entry name" value="PP2Cc"/>
    <property type="match status" value="1"/>
</dbReference>
<name>A0A9D4ZCC8_ADICA</name>
<dbReference type="SUPFAM" id="SSF50465">
    <property type="entry name" value="EF-Tu/eEF-1alpha/eIF2-gamma C-terminal domain"/>
    <property type="match status" value="1"/>
</dbReference>
<proteinExistence type="predicted"/>
<dbReference type="Pfam" id="PF00481">
    <property type="entry name" value="PP2C"/>
    <property type="match status" value="1"/>
</dbReference>
<dbReference type="EMBL" id="JABFUD020000014">
    <property type="protein sequence ID" value="KAI5069984.1"/>
    <property type="molecule type" value="Genomic_DNA"/>
</dbReference>
<feature type="compositionally biased region" description="Basic and acidic residues" evidence="3">
    <location>
        <begin position="192"/>
        <end position="202"/>
    </location>
</feature>
<gene>
    <name evidence="5" type="ORF">GOP47_0014327</name>
</gene>
<dbReference type="CDD" id="cd00143">
    <property type="entry name" value="PP2Cc"/>
    <property type="match status" value="1"/>
</dbReference>
<keyword evidence="1" id="KW-0547">Nucleotide-binding</keyword>
<evidence type="ECO:0000259" key="4">
    <source>
        <dbReference type="PROSITE" id="PS51746"/>
    </source>
</evidence>
<dbReference type="InterPro" id="IPR054696">
    <property type="entry name" value="GTP-eEF1A_C"/>
</dbReference>
<dbReference type="PROSITE" id="PS51746">
    <property type="entry name" value="PPM_2"/>
    <property type="match status" value="1"/>
</dbReference>
<dbReference type="Gene3D" id="3.60.40.10">
    <property type="entry name" value="PPM-type phosphatase domain"/>
    <property type="match status" value="1"/>
</dbReference>
<dbReference type="InterPro" id="IPR001932">
    <property type="entry name" value="PPM-type_phosphatase-like_dom"/>
</dbReference>
<dbReference type="InterPro" id="IPR036457">
    <property type="entry name" value="PPM-type-like_dom_sf"/>
</dbReference>
<sequence length="535" mass="59005">MIAKIDRLSRKELEKEPKFLKNGDAGFVKMIPTKPMTVETFSEYPLSQITSFAYWTKSFSHPRNISILLLNRLDNSNGNSLPHITCFPSTDAPKFPVLLGADVITACSFHDKSNFDDSPHVLQRDAECISLTFTPSEHVQLLNAASSGSLRSRSYQHLMKVRGFTRSSSNELCITSVGNGLCITHEQSESKDFAEKQPKKEASTSFSDTLSSHLPSGTKSIASLFTKRGQKGVNQDAMLFIEDFAARAGTIFCGVFDGHGPHGHLVARNVIDVLPMKLAACWQSIFEMSKRPLSSLEGVDVTIKHFTTDTDTIQAWKNSLVEAYKLMDRELIMNNRLDCVSSGTTAVTLVKQGYDLILGNVGDSRAILGSIAEDGSLVATQLTVDLKPDVPREAERIRRLKGRVFALLNEPSVKRVWLPHLNSPGLAMTRALGDYCLKNYGVISEPEITHWRLSHKDKFIVLATDGVWDVLSNEQVVKTVASTHLRTSAGKAVVDAAVHAWKSKYIASKGLFYSYSVAAFILFDDSVGEAEQLAD</sequence>
<evidence type="ECO:0000256" key="2">
    <source>
        <dbReference type="ARBA" id="ARBA00023134"/>
    </source>
</evidence>
<dbReference type="PANTHER" id="PTHR47992">
    <property type="entry name" value="PROTEIN PHOSPHATASE"/>
    <property type="match status" value="1"/>
</dbReference>
<organism evidence="5 6">
    <name type="scientific">Adiantum capillus-veneris</name>
    <name type="common">Maidenhair fern</name>
    <dbReference type="NCBI Taxonomy" id="13818"/>
    <lineage>
        <taxon>Eukaryota</taxon>
        <taxon>Viridiplantae</taxon>
        <taxon>Streptophyta</taxon>
        <taxon>Embryophyta</taxon>
        <taxon>Tracheophyta</taxon>
        <taxon>Polypodiopsida</taxon>
        <taxon>Polypodiidae</taxon>
        <taxon>Polypodiales</taxon>
        <taxon>Pteridineae</taxon>
        <taxon>Pteridaceae</taxon>
        <taxon>Vittarioideae</taxon>
        <taxon>Adiantum</taxon>
    </lineage>
</organism>
<dbReference type="GO" id="GO:0004722">
    <property type="term" value="F:protein serine/threonine phosphatase activity"/>
    <property type="evidence" value="ECO:0007669"/>
    <property type="project" value="InterPro"/>
</dbReference>
<dbReference type="InterPro" id="IPR009001">
    <property type="entry name" value="Transl_elong_EF1A/Init_IF2_C"/>
</dbReference>
<evidence type="ECO:0000313" key="5">
    <source>
        <dbReference type="EMBL" id="KAI5069984.1"/>
    </source>
</evidence>
<dbReference type="InterPro" id="IPR015655">
    <property type="entry name" value="PP2C"/>
</dbReference>
<dbReference type="Pfam" id="PF22594">
    <property type="entry name" value="GTP-eEF1A_C"/>
    <property type="match status" value="1"/>
</dbReference>
<dbReference type="OrthoDB" id="10264738at2759"/>